<dbReference type="SUPFAM" id="SSF50494">
    <property type="entry name" value="Trypsin-like serine proteases"/>
    <property type="match status" value="1"/>
</dbReference>
<evidence type="ECO:0000313" key="3">
    <source>
        <dbReference type="EMBL" id="RXN14920.1"/>
    </source>
</evidence>
<organism evidence="4 5">
    <name type="scientific">Labeo rohita</name>
    <name type="common">Indian major carp</name>
    <name type="synonym">Cyprinus rohita</name>
    <dbReference type="NCBI Taxonomy" id="84645"/>
    <lineage>
        <taxon>Eukaryota</taxon>
        <taxon>Metazoa</taxon>
        <taxon>Chordata</taxon>
        <taxon>Craniata</taxon>
        <taxon>Vertebrata</taxon>
        <taxon>Euteleostomi</taxon>
        <taxon>Actinopterygii</taxon>
        <taxon>Neopterygii</taxon>
        <taxon>Teleostei</taxon>
        <taxon>Ostariophysi</taxon>
        <taxon>Cypriniformes</taxon>
        <taxon>Cyprinidae</taxon>
        <taxon>Labeoninae</taxon>
        <taxon>Labeonini</taxon>
        <taxon>Labeo</taxon>
    </lineage>
</organism>
<keyword evidence="5" id="KW-1185">Reference proteome</keyword>
<dbReference type="Pfam" id="PF00089">
    <property type="entry name" value="Trypsin"/>
    <property type="match status" value="1"/>
</dbReference>
<dbReference type="Proteomes" id="UP000290572">
    <property type="component" value="Unassembled WGS sequence"/>
</dbReference>
<name>A0A498P485_LABRO</name>
<gene>
    <name evidence="4" type="ORF">ROHU_001199</name>
    <name evidence="3" type="ORF">ROHU_008883</name>
</gene>
<dbReference type="PANTHER" id="PTHR24252">
    <property type="entry name" value="ACROSIN-RELATED"/>
    <property type="match status" value="1"/>
</dbReference>
<dbReference type="CDD" id="cd00190">
    <property type="entry name" value="Tryp_SPc"/>
    <property type="match status" value="1"/>
</dbReference>
<evidence type="ECO:0000313" key="4">
    <source>
        <dbReference type="EMBL" id="RXN38344.1"/>
    </source>
</evidence>
<evidence type="ECO:0000256" key="1">
    <source>
        <dbReference type="ARBA" id="ARBA00023157"/>
    </source>
</evidence>
<dbReference type="STRING" id="84645.A0A498P485"/>
<comment type="caution">
    <text evidence="4">The sequence shown here is derived from an EMBL/GenBank/DDBJ whole genome shotgun (WGS) entry which is preliminary data.</text>
</comment>
<dbReference type="SMART" id="SM00020">
    <property type="entry name" value="Tryp_SPc"/>
    <property type="match status" value="1"/>
</dbReference>
<dbReference type="EMBL" id="QBIY01012872">
    <property type="protein sequence ID" value="RXN14920.1"/>
    <property type="molecule type" value="Genomic_DNA"/>
</dbReference>
<evidence type="ECO:0007829" key="6">
    <source>
        <dbReference type="PeptideAtlas" id="A0A498P485"/>
    </source>
</evidence>
<dbReference type="InterPro" id="IPR009003">
    <property type="entry name" value="Peptidase_S1_PA"/>
</dbReference>
<sequence length="134" mass="14454">MSTLLLYFGKTTQQGNNPNEITKTVNNIIAHNAYNPNSYDNDIALLHLSSPVTFNDYIQPVCLAAQSSNFPSGTKGWITGWGRIGATNPLPLPGILQEATVQVYENNVCSILCLGGPITPNMICAGGLWWSNGE</sequence>
<reference evidence="4 5" key="1">
    <citation type="submission" date="2018-03" db="EMBL/GenBank/DDBJ databases">
        <title>Draft genome sequence of Rohu Carp (Labeo rohita).</title>
        <authorList>
            <person name="Das P."/>
            <person name="Kushwaha B."/>
            <person name="Joshi C.G."/>
            <person name="Kumar D."/>
            <person name="Nagpure N.S."/>
            <person name="Sahoo L."/>
            <person name="Das S.P."/>
            <person name="Bit A."/>
            <person name="Patnaik S."/>
            <person name="Meher P.K."/>
            <person name="Jayasankar P."/>
            <person name="Koringa P.G."/>
            <person name="Patel N.V."/>
            <person name="Hinsu A.T."/>
            <person name="Kumar R."/>
            <person name="Pandey M."/>
            <person name="Agarwal S."/>
            <person name="Srivastava S."/>
            <person name="Singh M."/>
            <person name="Iquebal M.A."/>
            <person name="Jaiswal S."/>
            <person name="Angadi U.B."/>
            <person name="Kumar N."/>
            <person name="Raza M."/>
            <person name="Shah T.M."/>
            <person name="Rai A."/>
            <person name="Jena J.K."/>
        </authorList>
    </citation>
    <scope>NUCLEOTIDE SEQUENCE [LARGE SCALE GENOMIC DNA]</scope>
    <source>
        <strain evidence="4">DASCIFA01</strain>
        <tissue evidence="4">Testis</tissue>
    </source>
</reference>
<protein>
    <submittedName>
        <fullName evidence="4">Serine protease 27-like protein</fullName>
    </submittedName>
</protein>
<evidence type="ECO:0000259" key="2">
    <source>
        <dbReference type="PROSITE" id="PS50240"/>
    </source>
</evidence>
<keyword evidence="4" id="KW-0645">Protease</keyword>
<evidence type="ECO:0000313" key="5">
    <source>
        <dbReference type="Proteomes" id="UP000290572"/>
    </source>
</evidence>
<keyword evidence="1" id="KW-1015">Disulfide bond</keyword>
<accession>A0A498P485</accession>
<dbReference type="PROSITE" id="PS50240">
    <property type="entry name" value="TRYPSIN_DOM"/>
    <property type="match status" value="1"/>
</dbReference>
<dbReference type="PANTHER" id="PTHR24252:SF7">
    <property type="entry name" value="HYALIN"/>
    <property type="match status" value="1"/>
</dbReference>
<keyword evidence="4" id="KW-0378">Hydrolase</keyword>
<keyword evidence="6" id="KW-1267">Proteomics identification</keyword>
<dbReference type="Gene3D" id="2.40.10.10">
    <property type="entry name" value="Trypsin-like serine proteases"/>
    <property type="match status" value="1"/>
</dbReference>
<dbReference type="GO" id="GO:0006508">
    <property type="term" value="P:proteolysis"/>
    <property type="evidence" value="ECO:0007669"/>
    <property type="project" value="UniProtKB-KW"/>
</dbReference>
<feature type="domain" description="Peptidase S1" evidence="2">
    <location>
        <begin position="1"/>
        <end position="134"/>
    </location>
</feature>
<proteinExistence type="evidence at protein level"/>
<dbReference type="AlphaFoldDB" id="A0A498P485"/>
<dbReference type="EMBL" id="QBIY01004915">
    <property type="protein sequence ID" value="RXN38344.1"/>
    <property type="molecule type" value="Genomic_DNA"/>
</dbReference>
<dbReference type="GO" id="GO:0004252">
    <property type="term" value="F:serine-type endopeptidase activity"/>
    <property type="evidence" value="ECO:0007669"/>
    <property type="project" value="InterPro"/>
</dbReference>
<dbReference type="InterPro" id="IPR001254">
    <property type="entry name" value="Trypsin_dom"/>
</dbReference>
<dbReference type="InterPro" id="IPR043504">
    <property type="entry name" value="Peptidase_S1_PA_chymotrypsin"/>
</dbReference>